<evidence type="ECO:0000256" key="1">
    <source>
        <dbReference type="SAM" id="MobiDB-lite"/>
    </source>
</evidence>
<feature type="region of interest" description="Disordered" evidence="1">
    <location>
        <begin position="32"/>
        <end position="60"/>
    </location>
</feature>
<accession>A0A9N7YEB2</accession>
<proteinExistence type="predicted"/>
<dbReference type="Proteomes" id="UP001153269">
    <property type="component" value="Unassembled WGS sequence"/>
</dbReference>
<evidence type="ECO:0000313" key="3">
    <source>
        <dbReference type="Proteomes" id="UP001153269"/>
    </source>
</evidence>
<name>A0A9N7YEB2_PLEPL</name>
<organism evidence="2 3">
    <name type="scientific">Pleuronectes platessa</name>
    <name type="common">European plaice</name>
    <dbReference type="NCBI Taxonomy" id="8262"/>
    <lineage>
        <taxon>Eukaryota</taxon>
        <taxon>Metazoa</taxon>
        <taxon>Chordata</taxon>
        <taxon>Craniata</taxon>
        <taxon>Vertebrata</taxon>
        <taxon>Euteleostomi</taxon>
        <taxon>Actinopterygii</taxon>
        <taxon>Neopterygii</taxon>
        <taxon>Teleostei</taxon>
        <taxon>Neoteleostei</taxon>
        <taxon>Acanthomorphata</taxon>
        <taxon>Carangaria</taxon>
        <taxon>Pleuronectiformes</taxon>
        <taxon>Pleuronectoidei</taxon>
        <taxon>Pleuronectidae</taxon>
        <taxon>Pleuronectes</taxon>
    </lineage>
</organism>
<dbReference type="AlphaFoldDB" id="A0A9N7YEB2"/>
<sequence length="111" mass="12679">MSEKGGSGSQRGRALYSGRCSTYRWRLHSADGDISPHPLQKLRRDESPMKRPSRQLQSARHICSGMSPEEVKVYHRFPVSRLRRTGVLNVYLSADSTDTLMTRSEYHPTCQ</sequence>
<gene>
    <name evidence="2" type="ORF">PLEPLA_LOCUS10469</name>
</gene>
<dbReference type="EMBL" id="CADEAL010000591">
    <property type="protein sequence ID" value="CAB1422553.1"/>
    <property type="molecule type" value="Genomic_DNA"/>
</dbReference>
<reference evidence="2" key="1">
    <citation type="submission" date="2020-03" db="EMBL/GenBank/DDBJ databases">
        <authorList>
            <person name="Weist P."/>
        </authorList>
    </citation>
    <scope>NUCLEOTIDE SEQUENCE</scope>
</reference>
<keyword evidence="3" id="KW-1185">Reference proteome</keyword>
<protein>
    <submittedName>
        <fullName evidence="2">Uncharacterized protein</fullName>
    </submittedName>
</protein>
<evidence type="ECO:0000313" key="2">
    <source>
        <dbReference type="EMBL" id="CAB1422553.1"/>
    </source>
</evidence>
<comment type="caution">
    <text evidence="2">The sequence shown here is derived from an EMBL/GenBank/DDBJ whole genome shotgun (WGS) entry which is preliminary data.</text>
</comment>